<protein>
    <submittedName>
        <fullName evidence="1">Uncharacterized protein</fullName>
    </submittedName>
</protein>
<accession>A0A1T4W8R0</accession>
<gene>
    <name evidence="1" type="ORF">SAMN02745704_00510</name>
</gene>
<dbReference type="EMBL" id="FUYC01000002">
    <property type="protein sequence ID" value="SKA73670.1"/>
    <property type="molecule type" value="Genomic_DNA"/>
</dbReference>
<dbReference type="STRING" id="1121449.SAMN02745704_00510"/>
<dbReference type="RefSeq" id="WP_078716095.1">
    <property type="nucleotide sequence ID" value="NZ_FUYC01000002.1"/>
</dbReference>
<keyword evidence="2" id="KW-1185">Reference proteome</keyword>
<proteinExistence type="predicted"/>
<evidence type="ECO:0000313" key="2">
    <source>
        <dbReference type="Proteomes" id="UP000190027"/>
    </source>
</evidence>
<dbReference type="Proteomes" id="UP000190027">
    <property type="component" value="Unassembled WGS sequence"/>
</dbReference>
<dbReference type="AlphaFoldDB" id="A0A1T4W8R0"/>
<sequence length="59" mass="6941">MGLEIGWYLRFTRDGAIEARIDEAQLGQIDNALHILPEWTYERFPESDHLRILLTRKAT</sequence>
<evidence type="ECO:0000313" key="1">
    <source>
        <dbReference type="EMBL" id="SKA73670.1"/>
    </source>
</evidence>
<organism evidence="1 2">
    <name type="scientific">Paucidesulfovibrio gracilis DSM 16080</name>
    <dbReference type="NCBI Taxonomy" id="1121449"/>
    <lineage>
        <taxon>Bacteria</taxon>
        <taxon>Pseudomonadati</taxon>
        <taxon>Thermodesulfobacteriota</taxon>
        <taxon>Desulfovibrionia</taxon>
        <taxon>Desulfovibrionales</taxon>
        <taxon>Desulfovibrionaceae</taxon>
        <taxon>Paucidesulfovibrio</taxon>
    </lineage>
</organism>
<reference evidence="1 2" key="1">
    <citation type="submission" date="2017-02" db="EMBL/GenBank/DDBJ databases">
        <authorList>
            <person name="Peterson S.W."/>
        </authorList>
    </citation>
    <scope>NUCLEOTIDE SEQUENCE [LARGE SCALE GENOMIC DNA]</scope>
    <source>
        <strain evidence="1 2">DSM 16080</strain>
    </source>
</reference>
<dbReference type="OrthoDB" id="5460264at2"/>
<name>A0A1T4W8R0_9BACT</name>